<organism evidence="2 3">
    <name type="scientific">Mesorhizobium prunaredense</name>
    <dbReference type="NCBI Taxonomy" id="1631249"/>
    <lineage>
        <taxon>Bacteria</taxon>
        <taxon>Pseudomonadati</taxon>
        <taxon>Pseudomonadota</taxon>
        <taxon>Alphaproteobacteria</taxon>
        <taxon>Hyphomicrobiales</taxon>
        <taxon>Phyllobacteriaceae</taxon>
        <taxon>Mesorhizobium</taxon>
    </lineage>
</organism>
<keyword evidence="1" id="KW-0812">Transmembrane</keyword>
<feature type="transmembrane region" description="Helical" evidence="1">
    <location>
        <begin position="109"/>
        <end position="127"/>
    </location>
</feature>
<accession>A0A1R3V1W1</accession>
<feature type="transmembrane region" description="Helical" evidence="1">
    <location>
        <begin position="41"/>
        <end position="58"/>
    </location>
</feature>
<evidence type="ECO:0000313" key="2">
    <source>
        <dbReference type="EMBL" id="SIT53903.1"/>
    </source>
</evidence>
<evidence type="ECO:0000256" key="1">
    <source>
        <dbReference type="SAM" id="Phobius"/>
    </source>
</evidence>
<keyword evidence="1" id="KW-1133">Transmembrane helix</keyword>
<protein>
    <recommendedName>
        <fullName evidence="4">Transmembrane protein</fullName>
    </recommendedName>
</protein>
<name>A0A1R3V1W1_9HYPH</name>
<dbReference type="EMBL" id="FTPD01000006">
    <property type="protein sequence ID" value="SIT53903.1"/>
    <property type="molecule type" value="Genomic_DNA"/>
</dbReference>
<evidence type="ECO:0008006" key="4">
    <source>
        <dbReference type="Google" id="ProtNLM"/>
    </source>
</evidence>
<proteinExistence type="predicted"/>
<sequence length="130" mass="14136">MDRSLFLARLLGPTFIAVALGMLINLDVYESMIAEGLRPGILFYLSGLLSLLAGLAIVNLHNRWELDWRVIITVLGWLMTIGGIMRIVLPQVALAVGSTIYSGRTSTVVAALITGTLGAFLSFKGYIQRI</sequence>
<feature type="transmembrane region" description="Helical" evidence="1">
    <location>
        <begin position="70"/>
        <end position="89"/>
    </location>
</feature>
<dbReference type="AlphaFoldDB" id="A0A1R3V1W1"/>
<keyword evidence="3" id="KW-1185">Reference proteome</keyword>
<evidence type="ECO:0000313" key="3">
    <source>
        <dbReference type="Proteomes" id="UP000188388"/>
    </source>
</evidence>
<keyword evidence="1" id="KW-0472">Membrane</keyword>
<dbReference type="Proteomes" id="UP000188388">
    <property type="component" value="Unassembled WGS sequence"/>
</dbReference>
<feature type="transmembrane region" description="Helical" evidence="1">
    <location>
        <begin position="7"/>
        <end position="29"/>
    </location>
</feature>
<reference evidence="3" key="1">
    <citation type="submission" date="2017-01" db="EMBL/GenBank/DDBJ databases">
        <authorList>
            <person name="Brunel B."/>
        </authorList>
    </citation>
    <scope>NUCLEOTIDE SEQUENCE [LARGE SCALE GENOMIC DNA]</scope>
</reference>
<dbReference type="RefSeq" id="WP_077374441.1">
    <property type="nucleotide sequence ID" value="NZ_FTPD01000006.1"/>
</dbReference>
<gene>
    <name evidence="2" type="ORF">BQ8794_140048</name>
</gene>